<keyword evidence="7" id="KW-0805">Transcription regulation</keyword>
<keyword evidence="3" id="KW-0479">Metal-binding</keyword>
<dbReference type="FunFam" id="3.30.160.60:FF:000193">
    <property type="entry name" value="Zinc finger protein 300"/>
    <property type="match status" value="1"/>
</dbReference>
<dbReference type="GO" id="GO:0008270">
    <property type="term" value="F:zinc ion binding"/>
    <property type="evidence" value="ECO:0007669"/>
    <property type="project" value="UniProtKB-KW"/>
</dbReference>
<dbReference type="GO" id="GO:0000978">
    <property type="term" value="F:RNA polymerase II cis-regulatory region sequence-specific DNA binding"/>
    <property type="evidence" value="ECO:0007669"/>
    <property type="project" value="TreeGrafter"/>
</dbReference>
<dbReference type="AlphaFoldDB" id="A0AAD2H8C2"/>
<evidence type="ECO:0000256" key="10">
    <source>
        <dbReference type="PROSITE-ProRule" id="PRU00042"/>
    </source>
</evidence>
<accession>A0AAD2H8C2</accession>
<dbReference type="PROSITE" id="PS00028">
    <property type="entry name" value="ZINC_FINGER_C2H2_1"/>
    <property type="match status" value="2"/>
</dbReference>
<keyword evidence="4" id="KW-0677">Repeat</keyword>
<dbReference type="SMART" id="SM00355">
    <property type="entry name" value="ZnF_C2H2"/>
    <property type="match status" value="2"/>
</dbReference>
<evidence type="ECO:0000256" key="2">
    <source>
        <dbReference type="ARBA" id="ARBA00006991"/>
    </source>
</evidence>
<comment type="caution">
    <text evidence="13">The sequence shown here is derived from an EMBL/GenBank/DDBJ whole genome shotgun (WGS) entry which is preliminary data.</text>
</comment>
<dbReference type="GO" id="GO:0000981">
    <property type="term" value="F:DNA-binding transcription factor activity, RNA polymerase II-specific"/>
    <property type="evidence" value="ECO:0007669"/>
    <property type="project" value="TreeGrafter"/>
</dbReference>
<dbReference type="EMBL" id="CAVNYO010000158">
    <property type="protein sequence ID" value="CAK5270123.1"/>
    <property type="molecule type" value="Genomic_DNA"/>
</dbReference>
<comment type="subcellular location">
    <subcellularLocation>
        <location evidence="1">Nucleus</location>
    </subcellularLocation>
</comment>
<keyword evidence="6" id="KW-0862">Zinc</keyword>
<evidence type="ECO:0000256" key="6">
    <source>
        <dbReference type="ARBA" id="ARBA00022833"/>
    </source>
</evidence>
<evidence type="ECO:0000256" key="9">
    <source>
        <dbReference type="ARBA" id="ARBA00023242"/>
    </source>
</evidence>
<evidence type="ECO:0000256" key="3">
    <source>
        <dbReference type="ARBA" id="ARBA00022723"/>
    </source>
</evidence>
<evidence type="ECO:0000313" key="14">
    <source>
        <dbReference type="Proteomes" id="UP001295794"/>
    </source>
</evidence>
<dbReference type="PANTHER" id="PTHR14003">
    <property type="entry name" value="TRANSCRIPTIONAL REPRESSOR PROTEIN YY"/>
    <property type="match status" value="1"/>
</dbReference>
<feature type="region of interest" description="Disordered" evidence="11">
    <location>
        <begin position="69"/>
        <end position="119"/>
    </location>
</feature>
<evidence type="ECO:0000256" key="7">
    <source>
        <dbReference type="ARBA" id="ARBA00023015"/>
    </source>
</evidence>
<dbReference type="Gene3D" id="3.30.160.60">
    <property type="entry name" value="Classic Zinc Finger"/>
    <property type="match status" value="2"/>
</dbReference>
<feature type="compositionally biased region" description="Low complexity" evidence="11">
    <location>
        <begin position="69"/>
        <end position="79"/>
    </location>
</feature>
<evidence type="ECO:0000256" key="11">
    <source>
        <dbReference type="SAM" id="MobiDB-lite"/>
    </source>
</evidence>
<reference evidence="13" key="1">
    <citation type="submission" date="2023-11" db="EMBL/GenBank/DDBJ databases">
        <authorList>
            <person name="De Vega J J."/>
            <person name="De Vega J J."/>
        </authorList>
    </citation>
    <scope>NUCLEOTIDE SEQUENCE</scope>
</reference>
<evidence type="ECO:0000256" key="8">
    <source>
        <dbReference type="ARBA" id="ARBA00023163"/>
    </source>
</evidence>
<protein>
    <recommendedName>
        <fullName evidence="12">C2H2-type domain-containing protein</fullName>
    </recommendedName>
</protein>
<evidence type="ECO:0000256" key="1">
    <source>
        <dbReference type="ARBA" id="ARBA00004123"/>
    </source>
</evidence>
<evidence type="ECO:0000256" key="5">
    <source>
        <dbReference type="ARBA" id="ARBA00022771"/>
    </source>
</evidence>
<evidence type="ECO:0000259" key="12">
    <source>
        <dbReference type="PROSITE" id="PS50157"/>
    </source>
</evidence>
<comment type="similarity">
    <text evidence="2">Belongs to the krueppel C2H2-type zinc-finger protein family.</text>
</comment>
<dbReference type="Pfam" id="PF00096">
    <property type="entry name" value="zf-C2H2"/>
    <property type="match status" value="2"/>
</dbReference>
<sequence>MSHLSHPARAMPPRVVLPGINELLPERLMPWLSPIPSPLRRSRPHCRFDRPDASSLSHSSSHWRYSRLCPPSSASSSTSDIDCYDVSTPHRRPEPITILSLSSPSSSSSSSSSDDSGSGLEFDCVQPQYDSLGRKNYACGVCGKAFTRPSILRIHARVHTRAKRACRALPSAACLLLTPRVAYRCPFSSCGREFSVNSNMRRHFRNHSDVRRALECGSTIQVALGRFSGRHGSTATRGAPGEHHALHRNLH</sequence>
<feature type="compositionally biased region" description="Low complexity" evidence="11">
    <location>
        <begin position="99"/>
        <end position="119"/>
    </location>
</feature>
<dbReference type="Proteomes" id="UP001295794">
    <property type="component" value="Unassembled WGS sequence"/>
</dbReference>
<keyword evidence="9" id="KW-0539">Nucleus</keyword>
<proteinExistence type="inferred from homology"/>
<name>A0AAD2H8C2_9AGAR</name>
<feature type="domain" description="C2H2-type" evidence="12">
    <location>
        <begin position="137"/>
        <end position="164"/>
    </location>
</feature>
<keyword evidence="5 10" id="KW-0863">Zinc-finger</keyword>
<dbReference type="InterPro" id="IPR013087">
    <property type="entry name" value="Znf_C2H2_type"/>
</dbReference>
<dbReference type="SUPFAM" id="SSF57667">
    <property type="entry name" value="beta-beta-alpha zinc fingers"/>
    <property type="match status" value="1"/>
</dbReference>
<feature type="domain" description="C2H2-type" evidence="12">
    <location>
        <begin position="183"/>
        <end position="212"/>
    </location>
</feature>
<keyword evidence="14" id="KW-1185">Reference proteome</keyword>
<dbReference type="GO" id="GO:0005667">
    <property type="term" value="C:transcription regulator complex"/>
    <property type="evidence" value="ECO:0007669"/>
    <property type="project" value="TreeGrafter"/>
</dbReference>
<evidence type="ECO:0000313" key="13">
    <source>
        <dbReference type="EMBL" id="CAK5270123.1"/>
    </source>
</evidence>
<feature type="region of interest" description="Disordered" evidence="11">
    <location>
        <begin position="231"/>
        <end position="251"/>
    </location>
</feature>
<evidence type="ECO:0000256" key="4">
    <source>
        <dbReference type="ARBA" id="ARBA00022737"/>
    </source>
</evidence>
<organism evidence="13 14">
    <name type="scientific">Mycena citricolor</name>
    <dbReference type="NCBI Taxonomy" id="2018698"/>
    <lineage>
        <taxon>Eukaryota</taxon>
        <taxon>Fungi</taxon>
        <taxon>Dikarya</taxon>
        <taxon>Basidiomycota</taxon>
        <taxon>Agaricomycotina</taxon>
        <taxon>Agaricomycetes</taxon>
        <taxon>Agaricomycetidae</taxon>
        <taxon>Agaricales</taxon>
        <taxon>Marasmiineae</taxon>
        <taxon>Mycenaceae</taxon>
        <taxon>Mycena</taxon>
    </lineage>
</organism>
<dbReference type="PANTHER" id="PTHR14003:SF20">
    <property type="entry name" value="FINGER DOMAIN PROTEIN, PUTATIVE (AFU_ORTHOLOGUE AFUA_4G10380)-RELATED"/>
    <property type="match status" value="1"/>
</dbReference>
<dbReference type="GO" id="GO:0031519">
    <property type="term" value="C:PcG protein complex"/>
    <property type="evidence" value="ECO:0007669"/>
    <property type="project" value="TreeGrafter"/>
</dbReference>
<gene>
    <name evidence="13" type="ORF">MYCIT1_LOCUS14290</name>
</gene>
<dbReference type="GO" id="GO:0000785">
    <property type="term" value="C:chromatin"/>
    <property type="evidence" value="ECO:0007669"/>
    <property type="project" value="TreeGrafter"/>
</dbReference>
<dbReference type="InterPro" id="IPR036236">
    <property type="entry name" value="Znf_C2H2_sf"/>
</dbReference>
<keyword evidence="8" id="KW-0804">Transcription</keyword>
<dbReference type="PROSITE" id="PS50157">
    <property type="entry name" value="ZINC_FINGER_C2H2_2"/>
    <property type="match status" value="2"/>
</dbReference>